<evidence type="ECO:0000256" key="3">
    <source>
        <dbReference type="ARBA" id="ARBA00022692"/>
    </source>
</evidence>
<feature type="transmembrane region" description="Helical" evidence="7">
    <location>
        <begin position="467"/>
        <end position="487"/>
    </location>
</feature>
<feature type="transmembrane region" description="Helical" evidence="7">
    <location>
        <begin position="153"/>
        <end position="171"/>
    </location>
</feature>
<organism evidence="9 10">
    <name type="scientific">Mycobacterium helveticum</name>
    <dbReference type="NCBI Taxonomy" id="2592811"/>
    <lineage>
        <taxon>Bacteria</taxon>
        <taxon>Bacillati</taxon>
        <taxon>Actinomycetota</taxon>
        <taxon>Actinomycetes</taxon>
        <taxon>Mycobacteriales</taxon>
        <taxon>Mycobacteriaceae</taxon>
        <taxon>Mycobacterium</taxon>
    </lineage>
</organism>
<evidence type="ECO:0000313" key="10">
    <source>
        <dbReference type="Proteomes" id="UP000320513"/>
    </source>
</evidence>
<dbReference type="AlphaFoldDB" id="A0A557XXH9"/>
<keyword evidence="5 7" id="KW-0472">Membrane</keyword>
<dbReference type="FunFam" id="1.20.1250.20:FF:000018">
    <property type="entry name" value="MFS transporter permease"/>
    <property type="match status" value="1"/>
</dbReference>
<evidence type="ECO:0000256" key="4">
    <source>
        <dbReference type="ARBA" id="ARBA00022989"/>
    </source>
</evidence>
<feature type="domain" description="Major facilitator superfamily (MFS) profile" evidence="8">
    <location>
        <begin position="87"/>
        <end position="490"/>
    </location>
</feature>
<comment type="subcellular location">
    <subcellularLocation>
        <location evidence="1">Cell membrane</location>
        <topology evidence="1">Multi-pass membrane protein</topology>
    </subcellularLocation>
</comment>
<evidence type="ECO:0000256" key="5">
    <source>
        <dbReference type="ARBA" id="ARBA00023136"/>
    </source>
</evidence>
<dbReference type="PANTHER" id="PTHR43791">
    <property type="entry name" value="PERMEASE-RELATED"/>
    <property type="match status" value="1"/>
</dbReference>
<evidence type="ECO:0000256" key="7">
    <source>
        <dbReference type="SAM" id="Phobius"/>
    </source>
</evidence>
<evidence type="ECO:0000256" key="1">
    <source>
        <dbReference type="ARBA" id="ARBA00004651"/>
    </source>
</evidence>
<keyword evidence="10" id="KW-1185">Reference proteome</keyword>
<comment type="caution">
    <text evidence="9">The sequence shown here is derived from an EMBL/GenBank/DDBJ whole genome shotgun (WGS) entry which is preliminary data.</text>
</comment>
<keyword evidence="3 7" id="KW-0812">Transmembrane</keyword>
<dbReference type="GO" id="GO:0005886">
    <property type="term" value="C:plasma membrane"/>
    <property type="evidence" value="ECO:0007669"/>
    <property type="project" value="UniProtKB-SubCell"/>
</dbReference>
<dbReference type="Proteomes" id="UP000320513">
    <property type="component" value="Unassembled WGS sequence"/>
</dbReference>
<dbReference type="InterPro" id="IPR020846">
    <property type="entry name" value="MFS_dom"/>
</dbReference>
<feature type="transmembrane region" description="Helical" evidence="7">
    <location>
        <begin position="211"/>
        <end position="233"/>
    </location>
</feature>
<dbReference type="InterPro" id="IPR011701">
    <property type="entry name" value="MFS"/>
</dbReference>
<name>A0A557XXH9_9MYCO</name>
<evidence type="ECO:0000256" key="2">
    <source>
        <dbReference type="ARBA" id="ARBA00022448"/>
    </source>
</evidence>
<dbReference type="Pfam" id="PF07690">
    <property type="entry name" value="MFS_1"/>
    <property type="match status" value="1"/>
</dbReference>
<feature type="transmembrane region" description="Helical" evidence="7">
    <location>
        <begin position="400"/>
        <end position="420"/>
    </location>
</feature>
<dbReference type="GO" id="GO:0022857">
    <property type="term" value="F:transmembrane transporter activity"/>
    <property type="evidence" value="ECO:0007669"/>
    <property type="project" value="InterPro"/>
</dbReference>
<dbReference type="CDD" id="cd17319">
    <property type="entry name" value="MFS_ExuT_GudP_like"/>
    <property type="match status" value="1"/>
</dbReference>
<evidence type="ECO:0000313" key="9">
    <source>
        <dbReference type="EMBL" id="TVS90828.1"/>
    </source>
</evidence>
<dbReference type="SUPFAM" id="SSF103473">
    <property type="entry name" value="MFS general substrate transporter"/>
    <property type="match status" value="1"/>
</dbReference>
<accession>A0A557XXH9</accession>
<dbReference type="Gene3D" id="1.20.1250.20">
    <property type="entry name" value="MFS general substrate transporter like domains"/>
    <property type="match status" value="2"/>
</dbReference>
<dbReference type="OrthoDB" id="9773957at2"/>
<feature type="region of interest" description="Disordered" evidence="6">
    <location>
        <begin position="31"/>
        <end position="64"/>
    </location>
</feature>
<sequence>MRCALPAPPGAARNASMTACSNGGWPGYRSPRAAPDGHHPLARVTPGQPGEAAGIGQVRPPRQTSPSIAVHQHAVDGLLLRRVGRRLLPLLLVLYVVAFLDRVNIATAALTMNADLKLSASAYGVVSGSFFLGYVAFQVPANWVFHRVGIRRWLAILLTGWGVLAAAPAFVDTAGGLIITRIGLGIAEAGFYPAVVCYLGRWFPSAARARALAVFLLAIPIANIVGMPLSSLLVQHGALGGLAGWRVMFLAEGLPAAVLALVALRGLADSPERASWLNPAEKAALAGILMSETPDRGSSFAAAFTDRRMFVLAAINAGLYFGQFGAQFFLPLILKTLYPHASITMIGGVGAACFTAAALAMLGWSRHSDRRGERTIHLAAPALAGAVVLAGAVASGSRLLLAGGLAVTTVCVLAAIPILCSITTARWTGAAAAGGIAAINSIASIASGLGPYVTGFVTDATGGYSTALLLIAAALACTGLGAIALGTQACPAAACMRSPRSGAGDSG</sequence>
<feature type="transmembrane region" description="Helical" evidence="7">
    <location>
        <begin position="376"/>
        <end position="394"/>
    </location>
</feature>
<feature type="transmembrane region" description="Helical" evidence="7">
    <location>
        <begin position="309"/>
        <end position="330"/>
    </location>
</feature>
<dbReference type="PANTHER" id="PTHR43791:SF36">
    <property type="entry name" value="TRANSPORTER, PUTATIVE (AFU_ORTHOLOGUE AFUA_6G08340)-RELATED"/>
    <property type="match status" value="1"/>
</dbReference>
<protein>
    <submittedName>
        <fullName evidence="9">MFS transporter</fullName>
    </submittedName>
</protein>
<feature type="transmembrane region" description="Helical" evidence="7">
    <location>
        <begin position="122"/>
        <end position="141"/>
    </location>
</feature>
<reference evidence="9 10" key="1">
    <citation type="submission" date="2019-07" db="EMBL/GenBank/DDBJ databases">
        <title>New Mycobacterium species.</title>
        <authorList>
            <person name="Tortoli E."/>
            <person name="Ghielmetti G."/>
            <person name="Friedel U."/>
            <person name="Trovato A."/>
        </authorList>
    </citation>
    <scope>NUCLEOTIDE SEQUENCE [LARGE SCALE GENOMIC DNA]</scope>
    <source>
        <strain evidence="9 10">16-83</strain>
    </source>
</reference>
<keyword evidence="4 7" id="KW-1133">Transmembrane helix</keyword>
<keyword evidence="2" id="KW-0813">Transport</keyword>
<feature type="transmembrane region" description="Helical" evidence="7">
    <location>
        <begin position="245"/>
        <end position="264"/>
    </location>
</feature>
<proteinExistence type="predicted"/>
<dbReference type="PROSITE" id="PS50850">
    <property type="entry name" value="MFS"/>
    <property type="match status" value="1"/>
</dbReference>
<dbReference type="InterPro" id="IPR036259">
    <property type="entry name" value="MFS_trans_sf"/>
</dbReference>
<feature type="transmembrane region" description="Helical" evidence="7">
    <location>
        <begin position="427"/>
        <end position="447"/>
    </location>
</feature>
<dbReference type="EMBL" id="VMQU01000023">
    <property type="protein sequence ID" value="TVS90828.1"/>
    <property type="molecule type" value="Genomic_DNA"/>
</dbReference>
<feature type="transmembrane region" description="Helical" evidence="7">
    <location>
        <begin position="342"/>
        <end position="364"/>
    </location>
</feature>
<feature type="transmembrane region" description="Helical" evidence="7">
    <location>
        <begin position="177"/>
        <end position="199"/>
    </location>
</feature>
<evidence type="ECO:0000259" key="8">
    <source>
        <dbReference type="PROSITE" id="PS50850"/>
    </source>
</evidence>
<evidence type="ECO:0000256" key="6">
    <source>
        <dbReference type="SAM" id="MobiDB-lite"/>
    </source>
</evidence>
<gene>
    <name evidence="9" type="ORF">FPZ47_07825</name>
</gene>
<feature type="transmembrane region" description="Helical" evidence="7">
    <location>
        <begin position="87"/>
        <end position="110"/>
    </location>
</feature>